<gene>
    <name evidence="9" type="ORF">SAMN05444682_114154</name>
</gene>
<reference evidence="9 10" key="1">
    <citation type="submission" date="2016-10" db="EMBL/GenBank/DDBJ databases">
        <authorList>
            <person name="de Groot N.N."/>
        </authorList>
    </citation>
    <scope>NUCLEOTIDE SEQUENCE [LARGE SCALE GENOMIC DNA]</scope>
    <source>
        <strain evidence="9 10">RK1</strain>
    </source>
</reference>
<protein>
    <submittedName>
        <fullName evidence="9">Rhomboid family protein</fullName>
    </submittedName>
</protein>
<dbReference type="Gene3D" id="1.20.1540.10">
    <property type="entry name" value="Rhomboid-like"/>
    <property type="match status" value="1"/>
</dbReference>
<feature type="transmembrane region" description="Helical" evidence="7">
    <location>
        <begin position="50"/>
        <end position="76"/>
    </location>
</feature>
<keyword evidence="4" id="KW-0378">Hydrolase</keyword>
<keyword evidence="5 7" id="KW-1133">Transmembrane helix</keyword>
<dbReference type="PANTHER" id="PTHR43731:SF14">
    <property type="entry name" value="PRESENILIN-ASSOCIATED RHOMBOID-LIKE PROTEIN, MITOCHONDRIAL"/>
    <property type="match status" value="1"/>
</dbReference>
<dbReference type="STRING" id="1477437.SAMN05444682_114154"/>
<dbReference type="SUPFAM" id="SSF144091">
    <property type="entry name" value="Rhomboid-like"/>
    <property type="match status" value="1"/>
</dbReference>
<name>A0A1I3UHA4_9SPHI</name>
<dbReference type="Proteomes" id="UP000198670">
    <property type="component" value="Unassembled WGS sequence"/>
</dbReference>
<evidence type="ECO:0000256" key="7">
    <source>
        <dbReference type="SAM" id="Phobius"/>
    </source>
</evidence>
<evidence type="ECO:0000313" key="10">
    <source>
        <dbReference type="Proteomes" id="UP000198670"/>
    </source>
</evidence>
<evidence type="ECO:0000256" key="2">
    <source>
        <dbReference type="ARBA" id="ARBA00009045"/>
    </source>
</evidence>
<dbReference type="AlphaFoldDB" id="A0A1I3UHA4"/>
<dbReference type="GO" id="GO:0016020">
    <property type="term" value="C:membrane"/>
    <property type="evidence" value="ECO:0007669"/>
    <property type="project" value="UniProtKB-SubCell"/>
</dbReference>
<organism evidence="9 10">
    <name type="scientific">Parapedobacter indicus</name>
    <dbReference type="NCBI Taxonomy" id="1477437"/>
    <lineage>
        <taxon>Bacteria</taxon>
        <taxon>Pseudomonadati</taxon>
        <taxon>Bacteroidota</taxon>
        <taxon>Sphingobacteriia</taxon>
        <taxon>Sphingobacteriales</taxon>
        <taxon>Sphingobacteriaceae</taxon>
        <taxon>Parapedobacter</taxon>
    </lineage>
</organism>
<feature type="transmembrane region" description="Helical" evidence="7">
    <location>
        <begin position="155"/>
        <end position="174"/>
    </location>
</feature>
<dbReference type="InterPro" id="IPR050925">
    <property type="entry name" value="Rhomboid_protease_S54"/>
</dbReference>
<dbReference type="PANTHER" id="PTHR43731">
    <property type="entry name" value="RHOMBOID PROTEASE"/>
    <property type="match status" value="1"/>
</dbReference>
<accession>A0A1I3UHA4</accession>
<feature type="transmembrane region" description="Helical" evidence="7">
    <location>
        <begin position="88"/>
        <end position="109"/>
    </location>
</feature>
<dbReference type="InterPro" id="IPR022764">
    <property type="entry name" value="Peptidase_S54_rhomboid_dom"/>
</dbReference>
<evidence type="ECO:0000313" key="9">
    <source>
        <dbReference type="EMBL" id="SFJ82235.1"/>
    </source>
</evidence>
<evidence type="ECO:0000259" key="8">
    <source>
        <dbReference type="Pfam" id="PF01694"/>
    </source>
</evidence>
<evidence type="ECO:0000256" key="3">
    <source>
        <dbReference type="ARBA" id="ARBA00022692"/>
    </source>
</evidence>
<sequence length="266" mass="29439">MFAPVHHTPLAYLIIAAIVAVSISALRNPRLFDTWRMHPYSIYRGRRIRSILTSVFVHINEMHLLINSMLLCLALPEVEYMLVDDFGVINGRLLLLFFILFAALFVGMLTAIQYRKQRKHWSAGASALVMALVLFFLIYFPVEPIAGMPAFASDVLPLWIALVLLAALGILALLKDPAGAIHLYGALAGILLAFLIRPASMTEIIRNADFSVASEESNNKPTGDDHAADHADDGTAEESAFPAFTAFYSVRVMDRQTVHPLGDFQD</sequence>
<keyword evidence="3 7" id="KW-0812">Transmembrane</keyword>
<feature type="transmembrane region" description="Helical" evidence="7">
    <location>
        <begin position="121"/>
        <end position="140"/>
    </location>
</feature>
<keyword evidence="10" id="KW-1185">Reference proteome</keyword>
<dbReference type="OrthoDB" id="713748at2"/>
<dbReference type="GO" id="GO:0004252">
    <property type="term" value="F:serine-type endopeptidase activity"/>
    <property type="evidence" value="ECO:0007669"/>
    <property type="project" value="InterPro"/>
</dbReference>
<feature type="transmembrane region" description="Helical" evidence="7">
    <location>
        <begin position="12"/>
        <end position="29"/>
    </location>
</feature>
<comment type="similarity">
    <text evidence="2">Belongs to the peptidase S54 family.</text>
</comment>
<feature type="transmembrane region" description="Helical" evidence="7">
    <location>
        <begin position="181"/>
        <end position="199"/>
    </location>
</feature>
<dbReference type="RefSeq" id="WP_090631753.1">
    <property type="nucleotide sequence ID" value="NZ_FOQO01000014.1"/>
</dbReference>
<dbReference type="InterPro" id="IPR035952">
    <property type="entry name" value="Rhomboid-like_sf"/>
</dbReference>
<evidence type="ECO:0000256" key="5">
    <source>
        <dbReference type="ARBA" id="ARBA00022989"/>
    </source>
</evidence>
<feature type="domain" description="Peptidase S54 rhomboid" evidence="8">
    <location>
        <begin position="49"/>
        <end position="197"/>
    </location>
</feature>
<comment type="subcellular location">
    <subcellularLocation>
        <location evidence="1">Membrane</location>
        <topology evidence="1">Multi-pass membrane protein</topology>
    </subcellularLocation>
</comment>
<dbReference type="Pfam" id="PF01694">
    <property type="entry name" value="Rhomboid"/>
    <property type="match status" value="1"/>
</dbReference>
<evidence type="ECO:0000256" key="4">
    <source>
        <dbReference type="ARBA" id="ARBA00022801"/>
    </source>
</evidence>
<dbReference type="EMBL" id="FOQO01000014">
    <property type="protein sequence ID" value="SFJ82235.1"/>
    <property type="molecule type" value="Genomic_DNA"/>
</dbReference>
<evidence type="ECO:0000256" key="1">
    <source>
        <dbReference type="ARBA" id="ARBA00004141"/>
    </source>
</evidence>
<keyword evidence="6 7" id="KW-0472">Membrane</keyword>
<evidence type="ECO:0000256" key="6">
    <source>
        <dbReference type="ARBA" id="ARBA00023136"/>
    </source>
</evidence>
<proteinExistence type="inferred from homology"/>